<keyword evidence="3" id="KW-1185">Reference proteome</keyword>
<dbReference type="GO" id="GO:0016787">
    <property type="term" value="F:hydrolase activity"/>
    <property type="evidence" value="ECO:0007669"/>
    <property type="project" value="UniProtKB-KW"/>
</dbReference>
<keyword evidence="2" id="KW-0378">Hydrolase</keyword>
<accession>A0ABQ1IQ13</accession>
<dbReference type="InterPro" id="IPR026555">
    <property type="entry name" value="NSL3/Tex30"/>
</dbReference>
<comment type="caution">
    <text evidence="2">The sequence shown here is derived from an EMBL/GenBank/DDBJ whole genome shotgun (WGS) entry which is preliminary data.</text>
</comment>
<protein>
    <submittedName>
        <fullName evidence="2">Dienelactone hydrolase</fullName>
    </submittedName>
</protein>
<feature type="domain" description="KANL3/Tex30 alpha/beta hydrolase-like" evidence="1">
    <location>
        <begin position="23"/>
        <end position="233"/>
    </location>
</feature>
<dbReference type="Pfam" id="PF20408">
    <property type="entry name" value="Abhydrolase_11"/>
    <property type="match status" value="1"/>
</dbReference>
<dbReference type="SUPFAM" id="SSF53474">
    <property type="entry name" value="alpha/beta-Hydrolases"/>
    <property type="match status" value="1"/>
</dbReference>
<dbReference type="EMBL" id="BMII01000003">
    <property type="protein sequence ID" value="GGB48186.1"/>
    <property type="molecule type" value="Genomic_DNA"/>
</dbReference>
<evidence type="ECO:0000313" key="2">
    <source>
        <dbReference type="EMBL" id="GGB48186.1"/>
    </source>
</evidence>
<gene>
    <name evidence="2" type="ORF">GCM10011607_05620</name>
</gene>
<organism evidence="2 3">
    <name type="scientific">Shewanella inventionis</name>
    <dbReference type="NCBI Taxonomy" id="1738770"/>
    <lineage>
        <taxon>Bacteria</taxon>
        <taxon>Pseudomonadati</taxon>
        <taxon>Pseudomonadota</taxon>
        <taxon>Gammaproteobacteria</taxon>
        <taxon>Alteromonadales</taxon>
        <taxon>Shewanellaceae</taxon>
        <taxon>Shewanella</taxon>
    </lineage>
</organism>
<dbReference type="InterPro" id="IPR046879">
    <property type="entry name" value="KANL3/Tex30_Abhydrolase"/>
</dbReference>
<sequence length="244" mass="27192">MSCLPDNQDALAQDYILQGDISDTLIVFAHGAGANMHHDFMVSMSNKLVDAGFQVYRFNFLYMQVNMQDGKRRPPDRASKLLNHFEQVLIDVGEKIDQGLINPKRIVLMGKSMGARMSAIITSNEYCFVSSVAKNIASKISAVVCLGYPFVPLKGGEPRLSPIQTNPLPILIVQGERDKFGGREQVHHWTLSEKTQLCWMNDGDHSLQPRKSSGHTLEGHLQLAVCSISDFINTQDVCFLQKAE</sequence>
<dbReference type="PANTHER" id="PTHR13136">
    <property type="entry name" value="TESTIS DEVELOPMENT PROTEIN PRTD"/>
    <property type="match status" value="1"/>
</dbReference>
<evidence type="ECO:0000313" key="3">
    <source>
        <dbReference type="Proteomes" id="UP000617555"/>
    </source>
</evidence>
<dbReference type="Gene3D" id="3.40.50.1820">
    <property type="entry name" value="alpha/beta hydrolase"/>
    <property type="match status" value="1"/>
</dbReference>
<evidence type="ECO:0000259" key="1">
    <source>
        <dbReference type="Pfam" id="PF20408"/>
    </source>
</evidence>
<dbReference type="InterPro" id="IPR029058">
    <property type="entry name" value="AB_hydrolase_fold"/>
</dbReference>
<dbReference type="RefSeq" id="WP_188736728.1">
    <property type="nucleotide sequence ID" value="NZ_BMII01000003.1"/>
</dbReference>
<name>A0ABQ1IQ13_9GAMM</name>
<proteinExistence type="predicted"/>
<dbReference type="Proteomes" id="UP000617555">
    <property type="component" value="Unassembled WGS sequence"/>
</dbReference>
<dbReference type="PANTHER" id="PTHR13136:SF11">
    <property type="entry name" value="TESTIS-EXPRESSED PROTEIN 30"/>
    <property type="match status" value="1"/>
</dbReference>
<reference evidence="3" key="1">
    <citation type="journal article" date="2019" name="Int. J. Syst. Evol. Microbiol.">
        <title>The Global Catalogue of Microorganisms (GCM) 10K type strain sequencing project: providing services to taxonomists for standard genome sequencing and annotation.</title>
        <authorList>
            <consortium name="The Broad Institute Genomics Platform"/>
            <consortium name="The Broad Institute Genome Sequencing Center for Infectious Disease"/>
            <person name="Wu L."/>
            <person name="Ma J."/>
        </authorList>
    </citation>
    <scope>NUCLEOTIDE SEQUENCE [LARGE SCALE GENOMIC DNA]</scope>
    <source>
        <strain evidence="3">CGMCC 1.15339</strain>
    </source>
</reference>